<sequence length="299" mass="33360">MLNRISFSIGTLIPVSLLLLDTLEIKELSRPPTGGVGEAVDFRSVLRVSKSALKTKAFQEACVFSVIEELTEHLAQWSYSVAFYELSFIPAVRLRKFCKSTKFDRSRCEMRQLIRQLDEGTCAAAESNVATVFQRDGIQFQRAQQRYGLIKESSLLVGEHSSTFGNQIIDKDEEDGLASRSVSVPVFILLYASRQGFGLRYPEGMDSFTTLPVGNEKGVAAFNSSGLPESDPSSDEEEHSMIDNPDSDNEADDEPEEPAAATERPNSKRRKGSSKFTEESKKKTNCLPVNKSKKRKRRN</sequence>
<organism evidence="1 2">
    <name type="scientific">Catharanthus roseus</name>
    <name type="common">Madagascar periwinkle</name>
    <name type="synonym">Vinca rosea</name>
    <dbReference type="NCBI Taxonomy" id="4058"/>
    <lineage>
        <taxon>Eukaryota</taxon>
        <taxon>Viridiplantae</taxon>
        <taxon>Streptophyta</taxon>
        <taxon>Embryophyta</taxon>
        <taxon>Tracheophyta</taxon>
        <taxon>Spermatophyta</taxon>
        <taxon>Magnoliopsida</taxon>
        <taxon>eudicotyledons</taxon>
        <taxon>Gunneridae</taxon>
        <taxon>Pentapetalae</taxon>
        <taxon>asterids</taxon>
        <taxon>lamiids</taxon>
        <taxon>Gentianales</taxon>
        <taxon>Apocynaceae</taxon>
        <taxon>Rauvolfioideae</taxon>
        <taxon>Vinceae</taxon>
        <taxon>Catharanthinae</taxon>
        <taxon>Catharanthus</taxon>
    </lineage>
</organism>
<comment type="caution">
    <text evidence="1">The sequence shown here is derived from an EMBL/GenBank/DDBJ whole genome shotgun (WGS) entry which is preliminary data.</text>
</comment>
<accession>A0ACC0BKB2</accession>
<dbReference type="Proteomes" id="UP001060085">
    <property type="component" value="Linkage Group LG03"/>
</dbReference>
<evidence type="ECO:0000313" key="1">
    <source>
        <dbReference type="EMBL" id="KAI5673031.1"/>
    </source>
</evidence>
<dbReference type="EMBL" id="CM044703">
    <property type="protein sequence ID" value="KAI5673031.1"/>
    <property type="molecule type" value="Genomic_DNA"/>
</dbReference>
<keyword evidence="2" id="KW-1185">Reference proteome</keyword>
<name>A0ACC0BKB2_CATRO</name>
<evidence type="ECO:0000313" key="2">
    <source>
        <dbReference type="Proteomes" id="UP001060085"/>
    </source>
</evidence>
<proteinExistence type="predicted"/>
<gene>
    <name evidence="1" type="ORF">M9H77_13395</name>
</gene>
<protein>
    <submittedName>
        <fullName evidence="1">Uncharacterized protein</fullName>
    </submittedName>
</protein>
<reference evidence="2" key="1">
    <citation type="journal article" date="2023" name="Nat. Plants">
        <title>Single-cell RNA sequencing provides a high-resolution roadmap for understanding the multicellular compartmentation of specialized metabolism.</title>
        <authorList>
            <person name="Sun S."/>
            <person name="Shen X."/>
            <person name="Li Y."/>
            <person name="Li Y."/>
            <person name="Wang S."/>
            <person name="Li R."/>
            <person name="Zhang H."/>
            <person name="Shen G."/>
            <person name="Guo B."/>
            <person name="Wei J."/>
            <person name="Xu J."/>
            <person name="St-Pierre B."/>
            <person name="Chen S."/>
            <person name="Sun C."/>
        </authorList>
    </citation>
    <scope>NUCLEOTIDE SEQUENCE [LARGE SCALE GENOMIC DNA]</scope>
</reference>